<gene>
    <name evidence="4" type="ORF">FW778_07775</name>
</gene>
<dbReference type="SUPFAM" id="SSF53649">
    <property type="entry name" value="Alkaline phosphatase-like"/>
    <property type="match status" value="1"/>
</dbReference>
<evidence type="ECO:0000313" key="5">
    <source>
        <dbReference type="Proteomes" id="UP000326903"/>
    </source>
</evidence>
<dbReference type="Proteomes" id="UP000326903">
    <property type="component" value="Unassembled WGS sequence"/>
</dbReference>
<protein>
    <submittedName>
        <fullName evidence="4">Sulfatase-like hydrolase/transferase</fullName>
    </submittedName>
</protein>
<dbReference type="Gene3D" id="3.30.1120.10">
    <property type="match status" value="1"/>
</dbReference>
<dbReference type="PROSITE" id="PS00149">
    <property type="entry name" value="SULFATASE_2"/>
    <property type="match status" value="1"/>
</dbReference>
<dbReference type="EMBL" id="VYQF01000001">
    <property type="protein sequence ID" value="KAA9041904.1"/>
    <property type="molecule type" value="Genomic_DNA"/>
</dbReference>
<name>A0A5J5IPJ0_9BACT</name>
<dbReference type="GO" id="GO:0016740">
    <property type="term" value="F:transferase activity"/>
    <property type="evidence" value="ECO:0007669"/>
    <property type="project" value="UniProtKB-KW"/>
</dbReference>
<comment type="similarity">
    <text evidence="1">Belongs to the sulfatase family.</text>
</comment>
<keyword evidence="5" id="KW-1185">Reference proteome</keyword>
<dbReference type="InterPro" id="IPR052701">
    <property type="entry name" value="GAG_Ulvan_Degrading_Sulfatases"/>
</dbReference>
<dbReference type="GO" id="GO:0016787">
    <property type="term" value="F:hydrolase activity"/>
    <property type="evidence" value="ECO:0007669"/>
    <property type="project" value="UniProtKB-KW"/>
</dbReference>
<reference evidence="4 5" key="1">
    <citation type="submission" date="2019-09" db="EMBL/GenBank/DDBJ databases">
        <title>Draft genome sequence of Ginsengibacter sp. BR5-29.</title>
        <authorList>
            <person name="Im W.-T."/>
        </authorList>
    </citation>
    <scope>NUCLEOTIDE SEQUENCE [LARGE SCALE GENOMIC DNA]</scope>
    <source>
        <strain evidence="4 5">BR5-29</strain>
    </source>
</reference>
<organism evidence="4 5">
    <name type="scientific">Ginsengibacter hankyongi</name>
    <dbReference type="NCBI Taxonomy" id="2607284"/>
    <lineage>
        <taxon>Bacteria</taxon>
        <taxon>Pseudomonadati</taxon>
        <taxon>Bacteroidota</taxon>
        <taxon>Chitinophagia</taxon>
        <taxon>Chitinophagales</taxon>
        <taxon>Chitinophagaceae</taxon>
        <taxon>Ginsengibacter</taxon>
    </lineage>
</organism>
<dbReference type="PROSITE" id="PS00523">
    <property type="entry name" value="SULFATASE_1"/>
    <property type="match status" value="1"/>
</dbReference>
<evidence type="ECO:0000259" key="3">
    <source>
        <dbReference type="Pfam" id="PF00884"/>
    </source>
</evidence>
<accession>A0A5J5IPJ0</accession>
<proteinExistence type="inferred from homology"/>
<evidence type="ECO:0000256" key="2">
    <source>
        <dbReference type="ARBA" id="ARBA00022801"/>
    </source>
</evidence>
<dbReference type="InterPro" id="IPR000917">
    <property type="entry name" value="Sulfatase_N"/>
</dbReference>
<dbReference type="CDD" id="cd16143">
    <property type="entry name" value="ARS_like"/>
    <property type="match status" value="1"/>
</dbReference>
<dbReference type="PROSITE" id="PS51257">
    <property type="entry name" value="PROKAR_LIPOPROTEIN"/>
    <property type="match status" value="1"/>
</dbReference>
<dbReference type="InterPro" id="IPR017850">
    <property type="entry name" value="Alkaline_phosphatase_core_sf"/>
</dbReference>
<evidence type="ECO:0000313" key="4">
    <source>
        <dbReference type="EMBL" id="KAA9041904.1"/>
    </source>
</evidence>
<keyword evidence="2 4" id="KW-0378">Hydrolase</keyword>
<evidence type="ECO:0000256" key="1">
    <source>
        <dbReference type="ARBA" id="ARBA00008779"/>
    </source>
</evidence>
<comment type="caution">
    <text evidence="4">The sequence shown here is derived from an EMBL/GenBank/DDBJ whole genome shotgun (WGS) entry which is preliminary data.</text>
</comment>
<dbReference type="RefSeq" id="WP_150414033.1">
    <property type="nucleotide sequence ID" value="NZ_VYQF01000001.1"/>
</dbReference>
<dbReference type="PANTHER" id="PTHR43751">
    <property type="entry name" value="SULFATASE"/>
    <property type="match status" value="1"/>
</dbReference>
<sequence>MNRSLLLAFSIAFFIISCTQNQGKSMVTKKPNILIIYVDDLGYADVSCYGATAVQTPNVDALAKAGLKFTDAHCSASTCTPSRYALLTGSYAFRNNAAILPGDAPLIIDPNKGTIASMLKKAGYATGVIGKWHLGLGDGKPNWNADIKPGPLEIGFDYSFLIPATPDRVPTVYVEDHKVVNLDKDDPITINYNQRVGNDPIGLEHPEMLKMQADSQHSGTIINGISRIGFMKGGHKAYWKDEDFASVLNDKVTEFITQHKDRPFFLYYSLPSIHVPRAPNAKFVGATKMGPRGDDIVQMDWMTGEVMKTLKKLGLEDNTLVIFSSDNGPVLNDGYADKAVQLLGNHHPAGIYKGGKYSAYEGGTRVPTITYWPNEIHPGESDALISQVDIYASLAQLVGEQVDHHKAAPDSKDFLPVLLGKSKEGRKQMIEEAFTLSLRSGEWKYIDPVKAKTPDWLKNKDVPTGLQSTPQLYNLEKDPGENYNLADQYPREVKELSEKLNELMQK</sequence>
<dbReference type="Gene3D" id="3.40.720.10">
    <property type="entry name" value="Alkaline Phosphatase, subunit A"/>
    <property type="match status" value="1"/>
</dbReference>
<feature type="domain" description="Sulfatase N-terminal" evidence="3">
    <location>
        <begin position="31"/>
        <end position="399"/>
    </location>
</feature>
<keyword evidence="4" id="KW-0808">Transferase</keyword>
<dbReference type="InterPro" id="IPR024607">
    <property type="entry name" value="Sulfatase_CS"/>
</dbReference>
<dbReference type="Pfam" id="PF00884">
    <property type="entry name" value="Sulfatase"/>
    <property type="match status" value="1"/>
</dbReference>
<dbReference type="PANTHER" id="PTHR43751:SF6">
    <property type="entry name" value="N-ACETYLGALACTOSAMINE-6-O-SULFATASE"/>
    <property type="match status" value="1"/>
</dbReference>
<dbReference type="AlphaFoldDB" id="A0A5J5IPJ0"/>